<feature type="transmembrane region" description="Helical" evidence="4">
    <location>
        <begin position="367"/>
        <end position="389"/>
    </location>
</feature>
<feature type="transmembrane region" description="Helical" evidence="4">
    <location>
        <begin position="334"/>
        <end position="355"/>
    </location>
</feature>
<evidence type="ECO:0000256" key="1">
    <source>
        <dbReference type="ARBA" id="ARBA00022692"/>
    </source>
</evidence>
<feature type="domain" description="Major facilitator superfamily (MFS) profile" evidence="5">
    <location>
        <begin position="16"/>
        <end position="425"/>
    </location>
</feature>
<dbReference type="Proteomes" id="UP001378188">
    <property type="component" value="Unassembled WGS sequence"/>
</dbReference>
<dbReference type="PROSITE" id="PS50850">
    <property type="entry name" value="MFS"/>
    <property type="match status" value="1"/>
</dbReference>
<feature type="transmembrane region" description="Helical" evidence="4">
    <location>
        <begin position="12"/>
        <end position="31"/>
    </location>
</feature>
<dbReference type="Pfam" id="PF07690">
    <property type="entry name" value="MFS_1"/>
    <property type="match status" value="1"/>
</dbReference>
<reference evidence="6 7" key="1">
    <citation type="submission" date="2024-02" db="EMBL/GenBank/DDBJ databases">
        <title>Genome analysis and characterization of Microbaculum marinisediminis sp. nov., isolated from marine sediment.</title>
        <authorList>
            <person name="Du Z.-J."/>
            <person name="Ye Y.-Q."/>
            <person name="Zhang Z.-R."/>
            <person name="Yuan S.-M."/>
            <person name="Zhang X.-Y."/>
        </authorList>
    </citation>
    <scope>NUCLEOTIDE SEQUENCE [LARGE SCALE GENOMIC DNA]</scope>
    <source>
        <strain evidence="6 7">SDUM1044001</strain>
    </source>
</reference>
<dbReference type="InterPro" id="IPR011701">
    <property type="entry name" value="MFS"/>
</dbReference>
<keyword evidence="3 4" id="KW-0472">Membrane</keyword>
<evidence type="ECO:0000256" key="2">
    <source>
        <dbReference type="ARBA" id="ARBA00022989"/>
    </source>
</evidence>
<feature type="transmembrane region" description="Helical" evidence="4">
    <location>
        <begin position="82"/>
        <end position="101"/>
    </location>
</feature>
<organism evidence="6 7">
    <name type="scientific">Microbaculum marinum</name>
    <dbReference type="NCBI Taxonomy" id="1764581"/>
    <lineage>
        <taxon>Bacteria</taxon>
        <taxon>Pseudomonadati</taxon>
        <taxon>Pseudomonadota</taxon>
        <taxon>Alphaproteobacteria</taxon>
        <taxon>Hyphomicrobiales</taxon>
        <taxon>Tepidamorphaceae</taxon>
        <taxon>Microbaculum</taxon>
    </lineage>
</organism>
<dbReference type="RefSeq" id="WP_340329578.1">
    <property type="nucleotide sequence ID" value="NZ_JAZHOF010000004.1"/>
</dbReference>
<name>A0AAW9RI50_9HYPH</name>
<dbReference type="PANTHER" id="PTHR11360">
    <property type="entry name" value="MONOCARBOXYLATE TRANSPORTER"/>
    <property type="match status" value="1"/>
</dbReference>
<dbReference type="AlphaFoldDB" id="A0AAW9RI50"/>
<feature type="transmembrane region" description="Helical" evidence="4">
    <location>
        <begin position="308"/>
        <end position="328"/>
    </location>
</feature>
<dbReference type="SUPFAM" id="SSF103473">
    <property type="entry name" value="MFS general substrate transporter"/>
    <property type="match status" value="1"/>
</dbReference>
<keyword evidence="7" id="KW-1185">Reference proteome</keyword>
<evidence type="ECO:0000256" key="4">
    <source>
        <dbReference type="SAM" id="Phobius"/>
    </source>
</evidence>
<protein>
    <submittedName>
        <fullName evidence="6">MFS transporter</fullName>
    </submittedName>
</protein>
<feature type="transmembrane region" description="Helical" evidence="4">
    <location>
        <begin position="51"/>
        <end position="75"/>
    </location>
</feature>
<dbReference type="InterPro" id="IPR036259">
    <property type="entry name" value="MFS_trans_sf"/>
</dbReference>
<dbReference type="EMBL" id="JAZHOF010000004">
    <property type="protein sequence ID" value="MEJ8571877.1"/>
    <property type="molecule type" value="Genomic_DNA"/>
</dbReference>
<evidence type="ECO:0000259" key="5">
    <source>
        <dbReference type="PROSITE" id="PS50850"/>
    </source>
</evidence>
<feature type="transmembrane region" description="Helical" evidence="4">
    <location>
        <begin position="281"/>
        <end position="301"/>
    </location>
</feature>
<dbReference type="InterPro" id="IPR050327">
    <property type="entry name" value="Proton-linked_MCT"/>
</dbReference>
<dbReference type="InterPro" id="IPR020846">
    <property type="entry name" value="MFS_dom"/>
</dbReference>
<feature type="transmembrane region" description="Helical" evidence="4">
    <location>
        <begin position="107"/>
        <end position="130"/>
    </location>
</feature>
<feature type="transmembrane region" description="Helical" evidence="4">
    <location>
        <begin position="244"/>
        <end position="261"/>
    </location>
</feature>
<keyword evidence="1 4" id="KW-0812">Transmembrane</keyword>
<evidence type="ECO:0000313" key="6">
    <source>
        <dbReference type="EMBL" id="MEJ8571877.1"/>
    </source>
</evidence>
<feature type="transmembrane region" description="Helical" evidence="4">
    <location>
        <begin position="142"/>
        <end position="164"/>
    </location>
</feature>
<dbReference type="PANTHER" id="PTHR11360:SF284">
    <property type="entry name" value="EG:103B4.3 PROTEIN-RELATED"/>
    <property type="match status" value="1"/>
</dbReference>
<dbReference type="Gene3D" id="1.20.1250.20">
    <property type="entry name" value="MFS general substrate transporter like domains"/>
    <property type="match status" value="2"/>
</dbReference>
<evidence type="ECO:0000313" key="7">
    <source>
        <dbReference type="Proteomes" id="UP001378188"/>
    </source>
</evidence>
<proteinExistence type="predicted"/>
<keyword evidence="2 4" id="KW-1133">Transmembrane helix</keyword>
<comment type="caution">
    <text evidence="6">The sequence shown here is derived from an EMBL/GenBank/DDBJ whole genome shotgun (WGS) entry which is preliminary data.</text>
</comment>
<feature type="transmembrane region" description="Helical" evidence="4">
    <location>
        <begin position="170"/>
        <end position="192"/>
    </location>
</feature>
<gene>
    <name evidence="6" type="ORF">V3328_10365</name>
</gene>
<sequence>MSASPPLRLPFFYGWVVVAVAFVTMAIAVNARTAFGLLYPPILDEFGWQRGATAIAFTIGFMAATISAPLFGLMMDRWGPRLVIPLGAVIVSIGFMVATGIDTPAMLYFSLGLLVVGASVGMSYIGHSMFLPNWFIRQRGLAVGLAFAGVGVGAIVLLPLIQFYVESAGWRATCVAIAVTIVVVIIPLNAVLQRRRPSDIGLEPDGGARRDKAGNESPAIDNVVDQDWVGVDWTLAKALRTGRFWWISAGAASGLYAWYSVQVHQTRYLIDIGFDAPEAALALGLVGFFGIGGQIGIGALSDRIGREWAWTLACIGFALTYVALIALGEYPARWLVYLMAAAQGLLGYGLASLFGAIPAEIFAGRRFATIFSVSTISANVGAGVGPWVTGAIFDHAGSYDPAFAVCFVMSFVSAGCIWMASPRKVRLVAGQAARRARWQAPTHPAVQPPS</sequence>
<feature type="transmembrane region" description="Helical" evidence="4">
    <location>
        <begin position="401"/>
        <end position="420"/>
    </location>
</feature>
<dbReference type="CDD" id="cd17355">
    <property type="entry name" value="MFS_YcxA_like"/>
    <property type="match status" value="1"/>
</dbReference>
<evidence type="ECO:0000256" key="3">
    <source>
        <dbReference type="ARBA" id="ARBA00023136"/>
    </source>
</evidence>
<dbReference type="GO" id="GO:0022857">
    <property type="term" value="F:transmembrane transporter activity"/>
    <property type="evidence" value="ECO:0007669"/>
    <property type="project" value="InterPro"/>
</dbReference>
<accession>A0AAW9RI50</accession>